<organism evidence="9 10">
    <name type="scientific">Cephalotus follicularis</name>
    <name type="common">Albany pitcher plant</name>
    <dbReference type="NCBI Taxonomy" id="3775"/>
    <lineage>
        <taxon>Eukaryota</taxon>
        <taxon>Viridiplantae</taxon>
        <taxon>Streptophyta</taxon>
        <taxon>Embryophyta</taxon>
        <taxon>Tracheophyta</taxon>
        <taxon>Spermatophyta</taxon>
        <taxon>Magnoliopsida</taxon>
        <taxon>eudicotyledons</taxon>
        <taxon>Gunneridae</taxon>
        <taxon>Pentapetalae</taxon>
        <taxon>rosids</taxon>
        <taxon>fabids</taxon>
        <taxon>Oxalidales</taxon>
        <taxon>Cephalotaceae</taxon>
        <taxon>Cephalotus</taxon>
    </lineage>
</organism>
<dbReference type="PROSITE" id="PS00108">
    <property type="entry name" value="PROTEIN_KINASE_ST"/>
    <property type="match status" value="1"/>
</dbReference>
<dbReference type="InterPro" id="IPR000719">
    <property type="entry name" value="Prot_kinase_dom"/>
</dbReference>
<sequence length="830" mass="90303">MVPILVVLEVCVTISVLSVQGYAVTVASPPRRMPQRLSPVHPIKPDQQPPLLPADHAISPIPIPLSPGKKRHGKLVATPPNKTLSPLDDSSIKVLHQHHAHNTLRPSSIAFAPSMPSFRGPAKKWVHDPASLPSTMFHKYHGHERGRYSSSAPEPSYRISIPSYTQRGLSVSPYQSPFTSPISWGLSITVPSSSPKVPSKHFNMPILSPSISPLGSSLKKMKTPPSSPLTTLPPPPCSEDCKSVTCTEPLTYTPPGSACDCVWPIQVKICLGVAIYTFFPLVSELAREIAASVALNYSQVRIMGADAASQQLEKSTVLIDLVPQGVEFNYVTAYMIYKKIWQKQLFIKTSLFGAYEVIYVRYPGLPPSPPSAPFGNSNIDDGPYPGQENNGQAIKPLGVAVPKRKGDGISGSMIAIIVLSSFTAFILCFGITWLLLLNCGACDHQNEQPPHAFISSPLKPSEGDRSMADRSMSGSASRSISSSALAYTGSAKNFTLTDIERATDSFEASRKIGEGGFGIVYKGTLDDGREVAVKVLKRDDIHGSREFLAEVEMLSRLHHRNLVKLIGICTEERARCLVYELVPNGSVESHLHGVDKATGPLDWGARMKIGLDAARGLAYLHEDSNPRVIHRDFKSSNILLEHDFTTKVSDFGLARAAIDEGHRHISTHVTGTFGYLAPEYAMTGHLLVKSDVYSYGVVLLEILTGRKPVDLSQPPGQENIVTWARPLLTSSEGLDSIIDPAIKSDMSFDSIAKVAAIASMCVQPEVSHRPFMGEVVQALKLVSNEFDEMKVVDSRGQSQEDFSASGAVELVELSETSHPVTGYDFRHDRD</sequence>
<evidence type="ECO:0000256" key="3">
    <source>
        <dbReference type="ARBA" id="ARBA00022741"/>
    </source>
</evidence>
<reference evidence="10" key="1">
    <citation type="submission" date="2016-04" db="EMBL/GenBank/DDBJ databases">
        <title>Cephalotus genome sequencing.</title>
        <authorList>
            <person name="Fukushima K."/>
            <person name="Hasebe M."/>
            <person name="Fang X."/>
        </authorList>
    </citation>
    <scope>NUCLEOTIDE SEQUENCE [LARGE SCALE GENOMIC DNA]</scope>
    <source>
        <strain evidence="10">cv. St1</strain>
    </source>
</reference>
<keyword evidence="10" id="KW-1185">Reference proteome</keyword>
<evidence type="ECO:0000256" key="7">
    <source>
        <dbReference type="SAM" id="MobiDB-lite"/>
    </source>
</evidence>
<keyword evidence="3 6" id="KW-0547">Nucleotide-binding</keyword>
<name>A0A1Q3DGG5_CEPFO</name>
<evidence type="ECO:0000256" key="4">
    <source>
        <dbReference type="ARBA" id="ARBA00022777"/>
    </source>
</evidence>
<gene>
    <name evidence="9" type="ORF">CFOL_v3_34982</name>
</gene>
<dbReference type="InterPro" id="IPR001245">
    <property type="entry name" value="Ser-Thr/Tyr_kinase_cat_dom"/>
</dbReference>
<dbReference type="FunFam" id="3.30.200.20:FF:000146">
    <property type="entry name" value="receptor-like serine/threonine-protein kinase ALE2"/>
    <property type="match status" value="1"/>
</dbReference>
<evidence type="ECO:0000256" key="6">
    <source>
        <dbReference type="PROSITE-ProRule" id="PRU10141"/>
    </source>
</evidence>
<keyword evidence="5 6" id="KW-0067">ATP-binding</keyword>
<keyword evidence="4 9" id="KW-0418">Kinase</keyword>
<dbReference type="Gene3D" id="3.30.200.20">
    <property type="entry name" value="Phosphorylase Kinase, domain 1"/>
    <property type="match status" value="1"/>
</dbReference>
<dbReference type="Pfam" id="PF23180">
    <property type="entry name" value="ALE2_N"/>
    <property type="match status" value="1"/>
</dbReference>
<evidence type="ECO:0000256" key="2">
    <source>
        <dbReference type="ARBA" id="ARBA00022679"/>
    </source>
</evidence>
<keyword evidence="2" id="KW-0808">Transferase</keyword>
<dbReference type="InterPro" id="IPR057597">
    <property type="entry name" value="ALE2_N"/>
</dbReference>
<evidence type="ECO:0000256" key="5">
    <source>
        <dbReference type="ARBA" id="ARBA00022840"/>
    </source>
</evidence>
<dbReference type="EMBL" id="BDDD01007682">
    <property type="protein sequence ID" value="GAV91590.1"/>
    <property type="molecule type" value="Genomic_DNA"/>
</dbReference>
<feature type="domain" description="Protein kinase" evidence="8">
    <location>
        <begin position="506"/>
        <end position="782"/>
    </location>
</feature>
<dbReference type="AlphaFoldDB" id="A0A1Q3DGG5"/>
<dbReference type="PANTHER" id="PTHR47989:SF45">
    <property type="entry name" value="OS01G0709500 PROTEIN"/>
    <property type="match status" value="1"/>
</dbReference>
<dbReference type="InterPro" id="IPR011009">
    <property type="entry name" value="Kinase-like_dom_sf"/>
</dbReference>
<evidence type="ECO:0000313" key="9">
    <source>
        <dbReference type="EMBL" id="GAV91590.1"/>
    </source>
</evidence>
<dbReference type="PANTHER" id="PTHR47989">
    <property type="entry name" value="OS01G0750732 PROTEIN"/>
    <property type="match status" value="1"/>
</dbReference>
<keyword evidence="1" id="KW-0723">Serine/threonine-protein kinase</keyword>
<evidence type="ECO:0000256" key="1">
    <source>
        <dbReference type="ARBA" id="ARBA00022527"/>
    </source>
</evidence>
<evidence type="ECO:0000259" key="8">
    <source>
        <dbReference type="PROSITE" id="PS50011"/>
    </source>
</evidence>
<dbReference type="GO" id="GO:0005524">
    <property type="term" value="F:ATP binding"/>
    <property type="evidence" value="ECO:0007669"/>
    <property type="project" value="UniProtKB-UniRule"/>
</dbReference>
<accession>A0A1Q3DGG5</accession>
<evidence type="ECO:0000313" key="10">
    <source>
        <dbReference type="Proteomes" id="UP000187406"/>
    </source>
</evidence>
<proteinExistence type="predicted"/>
<dbReference type="SUPFAM" id="SSF56112">
    <property type="entry name" value="Protein kinase-like (PK-like)"/>
    <property type="match status" value="1"/>
</dbReference>
<dbReference type="FunFam" id="1.10.510.10:FF:000051">
    <property type="entry name" value="Receptor-like serine/threonine-protein kinase ALE2"/>
    <property type="match status" value="1"/>
</dbReference>
<feature type="binding site" evidence="6">
    <location>
        <position position="534"/>
    </location>
    <ligand>
        <name>ATP</name>
        <dbReference type="ChEBI" id="CHEBI:30616"/>
    </ligand>
</feature>
<dbReference type="InterPro" id="IPR017441">
    <property type="entry name" value="Protein_kinase_ATP_BS"/>
</dbReference>
<dbReference type="InterPro" id="IPR008271">
    <property type="entry name" value="Ser/Thr_kinase_AS"/>
</dbReference>
<dbReference type="OrthoDB" id="1901798at2759"/>
<feature type="region of interest" description="Disordered" evidence="7">
    <location>
        <begin position="453"/>
        <end position="475"/>
    </location>
</feature>
<dbReference type="GO" id="GO:0004674">
    <property type="term" value="F:protein serine/threonine kinase activity"/>
    <property type="evidence" value="ECO:0007669"/>
    <property type="project" value="UniProtKB-KW"/>
</dbReference>
<dbReference type="InParanoid" id="A0A1Q3DGG5"/>
<dbReference type="Pfam" id="PF07714">
    <property type="entry name" value="PK_Tyr_Ser-Thr"/>
    <property type="match status" value="1"/>
</dbReference>
<protein>
    <submittedName>
        <fullName evidence="9">Pkinase_Tyr domain-containing protein</fullName>
    </submittedName>
</protein>
<dbReference type="CDD" id="cd14066">
    <property type="entry name" value="STKc_IRAK"/>
    <property type="match status" value="1"/>
</dbReference>
<dbReference type="STRING" id="3775.A0A1Q3DGG5"/>
<dbReference type="Proteomes" id="UP000187406">
    <property type="component" value="Unassembled WGS sequence"/>
</dbReference>
<dbReference type="Gene3D" id="1.10.510.10">
    <property type="entry name" value="Transferase(Phosphotransferase) domain 1"/>
    <property type="match status" value="1"/>
</dbReference>
<dbReference type="PROSITE" id="PS00107">
    <property type="entry name" value="PROTEIN_KINASE_ATP"/>
    <property type="match status" value="1"/>
</dbReference>
<comment type="caution">
    <text evidence="9">The sequence shown here is derived from an EMBL/GenBank/DDBJ whole genome shotgun (WGS) entry which is preliminary data.</text>
</comment>
<dbReference type="PROSITE" id="PS50011">
    <property type="entry name" value="PROTEIN_KINASE_DOM"/>
    <property type="match status" value="1"/>
</dbReference>